<dbReference type="InterPro" id="IPR029021">
    <property type="entry name" value="Prot-tyrosine_phosphatase-like"/>
</dbReference>
<evidence type="ECO:0000313" key="4">
    <source>
        <dbReference type="Proteomes" id="UP000035680"/>
    </source>
</evidence>
<dbReference type="Pfam" id="PF00102">
    <property type="entry name" value="Y_phosphatase"/>
    <property type="match status" value="1"/>
</dbReference>
<dbReference type="InterPro" id="IPR003595">
    <property type="entry name" value="Tyr_Pase_cat"/>
</dbReference>
<reference evidence="5" key="2">
    <citation type="submission" date="2015-08" db="UniProtKB">
        <authorList>
            <consortium name="WormBaseParasite"/>
        </authorList>
    </citation>
    <scope>IDENTIFICATION</scope>
</reference>
<dbReference type="Gene3D" id="3.90.190.10">
    <property type="entry name" value="Protein tyrosine phosphatase superfamily"/>
    <property type="match status" value="1"/>
</dbReference>
<dbReference type="InterPro" id="IPR000242">
    <property type="entry name" value="PTP_cat"/>
</dbReference>
<dbReference type="InterPro" id="IPR000387">
    <property type="entry name" value="Tyr_Pase_dom"/>
</dbReference>
<dbReference type="CDD" id="cd00047">
    <property type="entry name" value="PTPc"/>
    <property type="match status" value="1"/>
</dbReference>
<dbReference type="PRINTS" id="PR00700">
    <property type="entry name" value="PRTYPHPHTASE"/>
</dbReference>
<feature type="domain" description="Tyrosine-protein phosphatase" evidence="2">
    <location>
        <begin position="133"/>
        <end position="386"/>
    </location>
</feature>
<dbReference type="SMART" id="SM00404">
    <property type="entry name" value="PTPc_motif"/>
    <property type="match status" value="1"/>
</dbReference>
<organism evidence="4 5">
    <name type="scientific">Strongyloides venezuelensis</name>
    <name type="common">Threadworm</name>
    <dbReference type="NCBI Taxonomy" id="75913"/>
    <lineage>
        <taxon>Eukaryota</taxon>
        <taxon>Metazoa</taxon>
        <taxon>Ecdysozoa</taxon>
        <taxon>Nematoda</taxon>
        <taxon>Chromadorea</taxon>
        <taxon>Rhabditida</taxon>
        <taxon>Tylenchina</taxon>
        <taxon>Panagrolaimomorpha</taxon>
        <taxon>Strongyloidoidea</taxon>
        <taxon>Strongyloididae</taxon>
        <taxon>Strongyloides</taxon>
    </lineage>
</organism>
<dbReference type="PROSITE" id="PS50056">
    <property type="entry name" value="TYR_PHOSPHATASE_2"/>
    <property type="match status" value="1"/>
</dbReference>
<dbReference type="SUPFAM" id="SSF52799">
    <property type="entry name" value="(Phosphotyrosine protein) phosphatases II"/>
    <property type="match status" value="1"/>
</dbReference>
<dbReference type="GO" id="GO:0004725">
    <property type="term" value="F:protein tyrosine phosphatase activity"/>
    <property type="evidence" value="ECO:0007669"/>
    <property type="project" value="InterPro"/>
</dbReference>
<protein>
    <submittedName>
        <fullName evidence="5">Protein-tyrosine phosphatase</fullName>
    </submittedName>
</protein>
<proteinExistence type="predicted"/>
<dbReference type="PANTHER" id="PTHR46163:SF5">
    <property type="entry name" value="TYROSINE-PROTEIN PHOSPHATASE"/>
    <property type="match status" value="1"/>
</dbReference>
<feature type="compositionally biased region" description="Basic residues" evidence="1">
    <location>
        <begin position="8"/>
        <end position="18"/>
    </location>
</feature>
<keyword evidence="4" id="KW-1185">Reference proteome</keyword>
<dbReference type="PROSITE" id="PS50055">
    <property type="entry name" value="TYR_PHOSPHATASE_PTP"/>
    <property type="match status" value="1"/>
</dbReference>
<evidence type="ECO:0000259" key="3">
    <source>
        <dbReference type="PROSITE" id="PS50056"/>
    </source>
</evidence>
<sequence>MEPSGTFKRPKTKVKNRKKMFDSNNTGMISVEKDKTVECEDEKEAPFENQFKNATIALKQGGRKSNSTNSLYQTNVVSKYGNKPLPPPVDLQQTEVQSGKEISVTEKKITKKNIADIAVEFVDKLIDEGIDRLKKEFAEINRIVADKAETVNFLKPENISKNRSLDVPCLDTTRVELKNYTTDYIHANYIATASNPKRFICTQSPTTDTINDFWLMIVQNEVSCIGMISDMSKGNKDKIDLYFPNKTNRSCRFGEVKITCKKREKMTINKELRRTTLKVQHNDKSFNVLHYHWAYFPDKSVPEISQTPFQLLGFLRFSKTPIVIHDALGTGRAGILILIEIFMESLTMGNQVDSLQQMGESLRKSRALSLEHEIHYFYIHSSILDYLKRKINFQSSQLFLEFIDSYDSAVRKHEKNLGK</sequence>
<feature type="domain" description="Tyrosine specific protein phosphatases" evidence="3">
    <location>
        <begin position="321"/>
        <end position="377"/>
    </location>
</feature>
<evidence type="ECO:0000313" key="5">
    <source>
        <dbReference type="WBParaSite" id="SVE_0282400.1"/>
    </source>
</evidence>
<feature type="region of interest" description="Disordered" evidence="1">
    <location>
        <begin position="1"/>
        <end position="29"/>
    </location>
</feature>
<dbReference type="SMART" id="SM00194">
    <property type="entry name" value="PTPc"/>
    <property type="match status" value="1"/>
</dbReference>
<dbReference type="WBParaSite" id="SVE_0282400.1">
    <property type="protein sequence ID" value="SVE_0282400.1"/>
    <property type="gene ID" value="SVE_0282400"/>
</dbReference>
<dbReference type="PANTHER" id="PTHR46163">
    <property type="entry name" value="TYROSINE-PROTEIN PHOSPHATASE-RELATED"/>
    <property type="match status" value="1"/>
</dbReference>
<dbReference type="Proteomes" id="UP000035680">
    <property type="component" value="Unassembled WGS sequence"/>
</dbReference>
<dbReference type="InterPro" id="IPR052782">
    <property type="entry name" value="Oocyte-zygote_transition_reg"/>
</dbReference>
<evidence type="ECO:0000259" key="2">
    <source>
        <dbReference type="PROSITE" id="PS50055"/>
    </source>
</evidence>
<dbReference type="STRING" id="75913.A0A0K0F1Z8"/>
<accession>A0A0K0F1Z8</accession>
<reference evidence="4" key="1">
    <citation type="submission" date="2014-07" db="EMBL/GenBank/DDBJ databases">
        <authorList>
            <person name="Martin A.A"/>
            <person name="De Silva N."/>
        </authorList>
    </citation>
    <scope>NUCLEOTIDE SEQUENCE</scope>
</reference>
<evidence type="ECO:0000256" key="1">
    <source>
        <dbReference type="SAM" id="MobiDB-lite"/>
    </source>
</evidence>
<name>A0A0K0F1Z8_STRVS</name>
<dbReference type="AlphaFoldDB" id="A0A0K0F1Z8"/>